<evidence type="ECO:0000256" key="1">
    <source>
        <dbReference type="SAM" id="Phobius"/>
    </source>
</evidence>
<dbReference type="EMBL" id="CP139960">
    <property type="protein sequence ID" value="WQD37058.1"/>
    <property type="molecule type" value="Genomic_DNA"/>
</dbReference>
<keyword evidence="3" id="KW-1185">Reference proteome</keyword>
<accession>A0ABZ0W1B5</accession>
<keyword evidence="1" id="KW-0472">Membrane</keyword>
<protein>
    <submittedName>
        <fullName evidence="2">Uncharacterized protein</fullName>
    </submittedName>
</protein>
<keyword evidence="1" id="KW-0812">Transmembrane</keyword>
<sequence length="148" mass="15830">MQQDQQVSNEIPFLHQHILSAAKIAAIAAFVSLSGSLAGILATLTRPLPAAPAAQEGFSKDDMQQLMQSSTYISAFISLAISVLAFYFLFRFSTLAKTGITNNSPVKLTTGLQSLGHYFKIWGIIMFLIIALFVLSLIGGMLGTAFGG</sequence>
<organism evidence="2 3">
    <name type="scientific">Niabella yanshanensis</name>
    <dbReference type="NCBI Taxonomy" id="577386"/>
    <lineage>
        <taxon>Bacteria</taxon>
        <taxon>Pseudomonadati</taxon>
        <taxon>Bacteroidota</taxon>
        <taxon>Chitinophagia</taxon>
        <taxon>Chitinophagales</taxon>
        <taxon>Chitinophagaceae</taxon>
        <taxon>Niabella</taxon>
    </lineage>
</organism>
<proteinExistence type="predicted"/>
<name>A0ABZ0W1B5_9BACT</name>
<gene>
    <name evidence="2" type="ORF">U0035_15400</name>
</gene>
<evidence type="ECO:0000313" key="3">
    <source>
        <dbReference type="Proteomes" id="UP001325680"/>
    </source>
</evidence>
<feature type="transmembrane region" description="Helical" evidence="1">
    <location>
        <begin position="72"/>
        <end position="90"/>
    </location>
</feature>
<evidence type="ECO:0000313" key="2">
    <source>
        <dbReference type="EMBL" id="WQD37058.1"/>
    </source>
</evidence>
<reference evidence="2 3" key="1">
    <citation type="submission" date="2023-12" db="EMBL/GenBank/DDBJ databases">
        <title>Genome sequencing and assembly of bacterial species from a model synthetic community.</title>
        <authorList>
            <person name="Hogle S.L."/>
        </authorList>
    </citation>
    <scope>NUCLEOTIDE SEQUENCE [LARGE SCALE GENOMIC DNA]</scope>
    <source>
        <strain evidence="2 3">HAMBI_3031</strain>
    </source>
</reference>
<keyword evidence="1" id="KW-1133">Transmembrane helix</keyword>
<feature type="transmembrane region" description="Helical" evidence="1">
    <location>
        <begin position="121"/>
        <end position="146"/>
    </location>
</feature>
<feature type="transmembrane region" description="Helical" evidence="1">
    <location>
        <begin position="21"/>
        <end position="42"/>
    </location>
</feature>
<dbReference type="Proteomes" id="UP001325680">
    <property type="component" value="Chromosome"/>
</dbReference>
<dbReference type="RefSeq" id="WP_114791850.1">
    <property type="nucleotide sequence ID" value="NZ_CP139960.1"/>
</dbReference>